<evidence type="ECO:0000259" key="8">
    <source>
        <dbReference type="Pfam" id="PF17768"/>
    </source>
</evidence>
<dbReference type="Pfam" id="PF02272">
    <property type="entry name" value="DHHA1"/>
    <property type="match status" value="1"/>
</dbReference>
<evidence type="ECO:0000259" key="7">
    <source>
        <dbReference type="Pfam" id="PF02272"/>
    </source>
</evidence>
<dbReference type="InterPro" id="IPR038763">
    <property type="entry name" value="DHH_sf"/>
</dbReference>
<dbReference type="SUPFAM" id="SSF64182">
    <property type="entry name" value="DHH phosphoesterases"/>
    <property type="match status" value="1"/>
</dbReference>
<evidence type="ECO:0000256" key="5">
    <source>
        <dbReference type="ARBA" id="ARBA00022839"/>
    </source>
</evidence>
<dbReference type="RefSeq" id="WP_155308476.1">
    <property type="nucleotide sequence ID" value="NZ_AP021879.1"/>
</dbReference>
<dbReference type="GO" id="GO:0006310">
    <property type="term" value="P:DNA recombination"/>
    <property type="evidence" value="ECO:0007669"/>
    <property type="project" value="InterPro"/>
</dbReference>
<comment type="similarity">
    <text evidence="1">Belongs to the RecJ family.</text>
</comment>
<feature type="domain" description="DDH" evidence="6">
    <location>
        <begin position="79"/>
        <end position="237"/>
    </location>
</feature>
<feature type="domain" description="RecJ OB" evidence="8">
    <location>
        <begin position="464"/>
        <end position="569"/>
    </location>
</feature>
<dbReference type="InterPro" id="IPR051673">
    <property type="entry name" value="SSDNA_exonuclease_RecJ"/>
</dbReference>
<organism evidence="9 10">
    <name type="scientific">Desulfosarcina ovata subsp. ovata</name>
    <dbReference type="NCBI Taxonomy" id="2752305"/>
    <lineage>
        <taxon>Bacteria</taxon>
        <taxon>Pseudomonadati</taxon>
        <taxon>Thermodesulfobacteriota</taxon>
        <taxon>Desulfobacteria</taxon>
        <taxon>Desulfobacterales</taxon>
        <taxon>Desulfosarcinaceae</taxon>
        <taxon>Desulfosarcina</taxon>
    </lineage>
</organism>
<evidence type="ECO:0000313" key="9">
    <source>
        <dbReference type="EMBL" id="BBO86977.1"/>
    </source>
</evidence>
<dbReference type="GO" id="GO:0003676">
    <property type="term" value="F:nucleic acid binding"/>
    <property type="evidence" value="ECO:0007669"/>
    <property type="project" value="InterPro"/>
</dbReference>
<dbReference type="Gene3D" id="3.10.310.30">
    <property type="match status" value="1"/>
</dbReference>
<gene>
    <name evidence="9" type="primary">recJ</name>
    <name evidence="9" type="ORF">DSCOOX_01570</name>
</gene>
<evidence type="ECO:0000256" key="2">
    <source>
        <dbReference type="ARBA" id="ARBA00019841"/>
    </source>
</evidence>
<keyword evidence="3" id="KW-0540">Nuclease</keyword>
<dbReference type="Gene3D" id="3.90.1640.30">
    <property type="match status" value="1"/>
</dbReference>
<keyword evidence="10" id="KW-1185">Reference proteome</keyword>
<keyword evidence="4" id="KW-0378">Hydrolase</keyword>
<evidence type="ECO:0000313" key="10">
    <source>
        <dbReference type="Proteomes" id="UP000422108"/>
    </source>
</evidence>
<dbReference type="Pfam" id="PF17768">
    <property type="entry name" value="RecJ_OB"/>
    <property type="match status" value="1"/>
</dbReference>
<dbReference type="AlphaFoldDB" id="A0A5K8A3C8"/>
<feature type="domain" description="DHHA1" evidence="7">
    <location>
        <begin position="357"/>
        <end position="450"/>
    </location>
</feature>
<dbReference type="Pfam" id="PF01368">
    <property type="entry name" value="DHH"/>
    <property type="match status" value="1"/>
</dbReference>
<dbReference type="GO" id="GO:0006281">
    <property type="term" value="P:DNA repair"/>
    <property type="evidence" value="ECO:0007669"/>
    <property type="project" value="InterPro"/>
</dbReference>
<dbReference type="InterPro" id="IPR003156">
    <property type="entry name" value="DHHA1_dom"/>
</dbReference>
<dbReference type="PANTHER" id="PTHR30255">
    <property type="entry name" value="SINGLE-STRANDED-DNA-SPECIFIC EXONUCLEASE RECJ"/>
    <property type="match status" value="1"/>
</dbReference>
<evidence type="ECO:0000256" key="3">
    <source>
        <dbReference type="ARBA" id="ARBA00022722"/>
    </source>
</evidence>
<dbReference type="NCBIfam" id="TIGR00644">
    <property type="entry name" value="recJ"/>
    <property type="match status" value="1"/>
</dbReference>
<protein>
    <recommendedName>
        <fullName evidence="2">Single-stranded-DNA-specific exonuclease RecJ</fullName>
    </recommendedName>
</protein>
<dbReference type="InterPro" id="IPR041122">
    <property type="entry name" value="RecJ_OB"/>
</dbReference>
<evidence type="ECO:0000256" key="4">
    <source>
        <dbReference type="ARBA" id="ARBA00022801"/>
    </source>
</evidence>
<name>A0A5K8A3C8_9BACT</name>
<dbReference type="InterPro" id="IPR001667">
    <property type="entry name" value="DDH_dom"/>
</dbReference>
<sequence>MKKQWQIIDPDPQTVERLTRQLSCHPLMARLLAIRGIQSKPQATRFLAPALGHLASPLEMTDMDQAVQRIQRALAGNEKILVFGDYDADGITATAVLVSFLRHCGARVGYYIPHRITDGYSMSSRFVTDRAKPAGVGLIITVDCGTSSAEAVTLARQLGIDTIVTDHHPAGDLPEAAVAVVNPTRPDCASGLSHLAGVGVAFYLVIALRAYLRKIGFWHHRREPNLKKLCDLVALGTVADVVPLIGENRVLTNAGLDQINNGTRPGIAALMALAGSPDAPVDAEAIAFRLAPRINAAGRLAHARIACQLLLAEKRKRADRLARALCRLNSRRQSMENELFESIIESFEHDPKQLTGSVLVVDGPGWHEGILGIVASRLARQFNRPAVVIGTANGTAKGSARSVEGIDVSACLGRCADLLSRFGGHPQAAGLSLEAADIPRLRSRLNSVIETLGIDPDLAPPLRIDAELPLHQVTPDLMAHLEQLEPFGQGNPSPVFMATGIRTQACKTVGHRHRQMTFTHAKGKNGLIPAIQFNVTAPAGGVPHFEKIAYRPQWNYWNGRKQLQLLIEDTDPGT</sequence>
<dbReference type="InterPro" id="IPR004610">
    <property type="entry name" value="RecJ"/>
</dbReference>
<dbReference type="GO" id="GO:0008409">
    <property type="term" value="F:5'-3' exonuclease activity"/>
    <property type="evidence" value="ECO:0007669"/>
    <property type="project" value="InterPro"/>
</dbReference>
<dbReference type="Proteomes" id="UP000422108">
    <property type="component" value="Chromosome"/>
</dbReference>
<dbReference type="EMBL" id="AP021879">
    <property type="protein sequence ID" value="BBO86977.1"/>
    <property type="molecule type" value="Genomic_DNA"/>
</dbReference>
<proteinExistence type="inferred from homology"/>
<dbReference type="PANTHER" id="PTHR30255:SF2">
    <property type="entry name" value="SINGLE-STRANDED-DNA-SPECIFIC EXONUCLEASE RECJ"/>
    <property type="match status" value="1"/>
</dbReference>
<accession>A0A5K8A3C8</accession>
<keyword evidence="5 9" id="KW-0269">Exonuclease</keyword>
<evidence type="ECO:0000259" key="6">
    <source>
        <dbReference type="Pfam" id="PF01368"/>
    </source>
</evidence>
<evidence type="ECO:0000256" key="1">
    <source>
        <dbReference type="ARBA" id="ARBA00005915"/>
    </source>
</evidence>
<reference evidence="9 10" key="1">
    <citation type="submission" date="2019-11" db="EMBL/GenBank/DDBJ databases">
        <title>Comparative genomics of hydrocarbon-degrading Desulfosarcina strains.</title>
        <authorList>
            <person name="Watanabe M."/>
            <person name="Kojima H."/>
            <person name="Fukui M."/>
        </authorList>
    </citation>
    <scope>NUCLEOTIDE SEQUENCE [LARGE SCALE GENOMIC DNA]</scope>
    <source>
        <strain evidence="10">oXyS1</strain>
    </source>
</reference>